<dbReference type="PANTHER" id="PTHR32089:SF112">
    <property type="entry name" value="LYSOZYME-LIKE PROTEIN-RELATED"/>
    <property type="match status" value="1"/>
</dbReference>
<accession>A0A8J3E5G3</accession>
<evidence type="ECO:0000256" key="3">
    <source>
        <dbReference type="PROSITE-ProRule" id="PRU00284"/>
    </source>
</evidence>
<keyword evidence="1 3" id="KW-0807">Transducer</keyword>
<dbReference type="EMBL" id="BMJQ01000013">
    <property type="protein sequence ID" value="GGF35548.1"/>
    <property type="molecule type" value="Genomic_DNA"/>
</dbReference>
<keyword evidence="7" id="KW-1185">Reference proteome</keyword>
<evidence type="ECO:0000259" key="5">
    <source>
        <dbReference type="PROSITE" id="PS50111"/>
    </source>
</evidence>
<gene>
    <name evidence="6" type="ORF">GCM10011611_47360</name>
</gene>
<dbReference type="PANTHER" id="PTHR32089">
    <property type="entry name" value="METHYL-ACCEPTING CHEMOTAXIS PROTEIN MCPB"/>
    <property type="match status" value="1"/>
</dbReference>
<dbReference type="SMART" id="SM00283">
    <property type="entry name" value="MA"/>
    <property type="match status" value="1"/>
</dbReference>
<comment type="similarity">
    <text evidence="2">Belongs to the methyl-accepting chemotaxis (MCP) protein family.</text>
</comment>
<dbReference type="Gene3D" id="1.10.287.950">
    <property type="entry name" value="Methyl-accepting chemotaxis protein"/>
    <property type="match status" value="1"/>
</dbReference>
<dbReference type="AlphaFoldDB" id="A0A8J3E5G3"/>
<evidence type="ECO:0000256" key="4">
    <source>
        <dbReference type="SAM" id="Coils"/>
    </source>
</evidence>
<keyword evidence="4" id="KW-0175">Coiled coil</keyword>
<evidence type="ECO:0000256" key="2">
    <source>
        <dbReference type="ARBA" id="ARBA00029447"/>
    </source>
</evidence>
<dbReference type="Pfam" id="PF00015">
    <property type="entry name" value="MCPsignal"/>
    <property type="match status" value="1"/>
</dbReference>
<sequence length="462" mass="48635">MDGDKDGVKFIRDVADAAGAVGLEVADIAGVVDSVSGTVEAQSQAFASLNEANGEMISATRQIGSAVATAEQVTKNSAAEMTASRRAMENAQSAIEALLEAIGAIKADAGALGQSLASVGRVAGDIEAIARQTNLLALNATIEAARAGEAGKGFAVVATEVKALAKRTSEATNVIAQTLADLTAKANQLLENAARSIARAEGVQGETGTIGHVILTVDRAFREVDAETARIAEAAGQIDRRVGRFVEVLDGLAHGVKETSGSLQQARERLNKLVGISENLVGLTAASGIETTDTPFIRAAQEAAAQAAALFEAAIRDGRVTLSDLFDDRYQPIAGSNPAQLMTRFIALTDRVLPDVQEPVLGLDPRVVFCAAVDRNGFLPTHNRKFSQPQGSDPVWNAAHCRNRRLFNDRVGLAAGRNTRPFLLQTYRRDMGGGVFALMKDVSAPIMVQGRHWGGVRIGYKI</sequence>
<dbReference type="GO" id="GO:0004888">
    <property type="term" value="F:transmembrane signaling receptor activity"/>
    <property type="evidence" value="ECO:0007669"/>
    <property type="project" value="InterPro"/>
</dbReference>
<dbReference type="InterPro" id="IPR004090">
    <property type="entry name" value="Chemotax_Me-accpt_rcpt"/>
</dbReference>
<feature type="domain" description="Methyl-accepting transducer" evidence="5">
    <location>
        <begin position="17"/>
        <end position="253"/>
    </location>
</feature>
<reference evidence="6" key="2">
    <citation type="submission" date="2020-09" db="EMBL/GenBank/DDBJ databases">
        <authorList>
            <person name="Sun Q."/>
            <person name="Zhou Y."/>
        </authorList>
    </citation>
    <scope>NUCLEOTIDE SEQUENCE</scope>
    <source>
        <strain evidence="6">CGMCC 1.15725</strain>
    </source>
</reference>
<feature type="coiled-coil region" evidence="4">
    <location>
        <begin position="81"/>
        <end position="108"/>
    </location>
</feature>
<dbReference type="SUPFAM" id="SSF58104">
    <property type="entry name" value="Methyl-accepting chemotaxis protein (MCP) signaling domain"/>
    <property type="match status" value="1"/>
</dbReference>
<proteinExistence type="inferred from homology"/>
<evidence type="ECO:0000256" key="1">
    <source>
        <dbReference type="ARBA" id="ARBA00023224"/>
    </source>
</evidence>
<dbReference type="PRINTS" id="PR00260">
    <property type="entry name" value="CHEMTRNSDUCR"/>
</dbReference>
<reference evidence="6" key="1">
    <citation type="journal article" date="2014" name="Int. J. Syst. Evol. Microbiol.">
        <title>Complete genome sequence of Corynebacterium casei LMG S-19264T (=DSM 44701T), isolated from a smear-ripened cheese.</title>
        <authorList>
            <consortium name="US DOE Joint Genome Institute (JGI-PGF)"/>
            <person name="Walter F."/>
            <person name="Albersmeier A."/>
            <person name="Kalinowski J."/>
            <person name="Ruckert C."/>
        </authorList>
    </citation>
    <scope>NUCLEOTIDE SEQUENCE</scope>
    <source>
        <strain evidence="6">CGMCC 1.15725</strain>
    </source>
</reference>
<evidence type="ECO:0000313" key="6">
    <source>
        <dbReference type="EMBL" id="GGF35548.1"/>
    </source>
</evidence>
<dbReference type="RefSeq" id="WP_189050411.1">
    <property type="nucleotide sequence ID" value="NZ_BMJQ01000013.1"/>
</dbReference>
<dbReference type="GO" id="GO:0007165">
    <property type="term" value="P:signal transduction"/>
    <property type="evidence" value="ECO:0007669"/>
    <property type="project" value="UniProtKB-KW"/>
</dbReference>
<name>A0A8J3E5G3_9PROT</name>
<dbReference type="PROSITE" id="PS50111">
    <property type="entry name" value="CHEMOTAXIS_TRANSDUC_2"/>
    <property type="match status" value="1"/>
</dbReference>
<organism evidence="6 7">
    <name type="scientific">Aliidongia dinghuensis</name>
    <dbReference type="NCBI Taxonomy" id="1867774"/>
    <lineage>
        <taxon>Bacteria</taxon>
        <taxon>Pseudomonadati</taxon>
        <taxon>Pseudomonadota</taxon>
        <taxon>Alphaproteobacteria</taxon>
        <taxon>Rhodospirillales</taxon>
        <taxon>Dongiaceae</taxon>
        <taxon>Aliidongia</taxon>
    </lineage>
</organism>
<dbReference type="GO" id="GO:0006935">
    <property type="term" value="P:chemotaxis"/>
    <property type="evidence" value="ECO:0007669"/>
    <property type="project" value="InterPro"/>
</dbReference>
<evidence type="ECO:0000313" key="7">
    <source>
        <dbReference type="Proteomes" id="UP000646365"/>
    </source>
</evidence>
<dbReference type="InterPro" id="IPR004089">
    <property type="entry name" value="MCPsignal_dom"/>
</dbReference>
<dbReference type="GO" id="GO:0016020">
    <property type="term" value="C:membrane"/>
    <property type="evidence" value="ECO:0007669"/>
    <property type="project" value="InterPro"/>
</dbReference>
<comment type="caution">
    <text evidence="6">The sequence shown here is derived from an EMBL/GenBank/DDBJ whole genome shotgun (WGS) entry which is preliminary data.</text>
</comment>
<dbReference type="Proteomes" id="UP000646365">
    <property type="component" value="Unassembled WGS sequence"/>
</dbReference>
<protein>
    <submittedName>
        <fullName evidence="6">Chemotaxis protein</fullName>
    </submittedName>
</protein>